<protein>
    <submittedName>
        <fullName evidence="1">Uncharacterized protein</fullName>
    </submittedName>
</protein>
<dbReference type="EMBL" id="CAWUFR010000099">
    <property type="protein sequence ID" value="CAK6967032.1"/>
    <property type="molecule type" value="Genomic_DNA"/>
</dbReference>
<accession>A0AAV1P5V7</accession>
<dbReference type="AlphaFoldDB" id="A0AAV1P5V7"/>
<organism evidence="1 2">
    <name type="scientific">Scomber scombrus</name>
    <name type="common">Atlantic mackerel</name>
    <name type="synonym">Scomber vernalis</name>
    <dbReference type="NCBI Taxonomy" id="13677"/>
    <lineage>
        <taxon>Eukaryota</taxon>
        <taxon>Metazoa</taxon>
        <taxon>Chordata</taxon>
        <taxon>Craniata</taxon>
        <taxon>Vertebrata</taxon>
        <taxon>Euteleostomi</taxon>
        <taxon>Actinopterygii</taxon>
        <taxon>Neopterygii</taxon>
        <taxon>Teleostei</taxon>
        <taxon>Neoteleostei</taxon>
        <taxon>Acanthomorphata</taxon>
        <taxon>Pelagiaria</taxon>
        <taxon>Scombriformes</taxon>
        <taxon>Scombridae</taxon>
        <taxon>Scomber</taxon>
    </lineage>
</organism>
<name>A0AAV1P5V7_SCOSC</name>
<sequence length="110" mass="12093">MLPNPRSTPVHDSSGVFIIIKVLSGKTLLHVQEGSAFLGGGGGISSALKSQWIWHCFAATRSLVIKKSGDEERRHLIAVIDFNTQQRVGRDFIGQWDTTSTNRDAKEKST</sequence>
<proteinExistence type="predicted"/>
<comment type="caution">
    <text evidence="1">The sequence shown here is derived from an EMBL/GenBank/DDBJ whole genome shotgun (WGS) entry which is preliminary data.</text>
</comment>
<keyword evidence="2" id="KW-1185">Reference proteome</keyword>
<dbReference type="Proteomes" id="UP001314229">
    <property type="component" value="Unassembled WGS sequence"/>
</dbReference>
<gene>
    <name evidence="1" type="ORF">FSCOSCO3_A029432</name>
</gene>
<evidence type="ECO:0000313" key="2">
    <source>
        <dbReference type="Proteomes" id="UP001314229"/>
    </source>
</evidence>
<evidence type="ECO:0000313" key="1">
    <source>
        <dbReference type="EMBL" id="CAK6967032.1"/>
    </source>
</evidence>
<reference evidence="1 2" key="1">
    <citation type="submission" date="2024-01" db="EMBL/GenBank/DDBJ databases">
        <authorList>
            <person name="Alioto T."/>
            <person name="Alioto T."/>
            <person name="Gomez Garrido J."/>
        </authorList>
    </citation>
    <scope>NUCLEOTIDE SEQUENCE [LARGE SCALE GENOMIC DNA]</scope>
</reference>